<dbReference type="Pfam" id="PF05114">
    <property type="entry name" value="MbnB_TglH_ChrH"/>
    <property type="match status" value="1"/>
</dbReference>
<dbReference type="InterPro" id="IPR036237">
    <property type="entry name" value="Xyl_isomerase-like_sf"/>
</dbReference>
<comment type="caution">
    <text evidence="2">The sequence shown here is derived from an EMBL/GenBank/DDBJ whole genome shotgun (WGS) entry which is preliminary data.</text>
</comment>
<reference evidence="2 3" key="1">
    <citation type="submission" date="2014-06" db="EMBL/GenBank/DDBJ databases">
        <title>The draft genome sequence of Idiomarina salinarum ISL-52.</title>
        <authorList>
            <person name="Du J."/>
            <person name="Shao Z."/>
        </authorList>
    </citation>
    <scope>NUCLEOTIDE SEQUENCE [LARGE SCALE GENOMIC DNA]</scope>
    <source>
        <strain evidence="2 3">ISL-52</strain>
    </source>
</reference>
<gene>
    <name evidence="2" type="ORF">IDSA_02545</name>
</gene>
<dbReference type="AlphaFoldDB" id="A0A094IWV0"/>
<dbReference type="NCBIfam" id="NF003818">
    <property type="entry name" value="PRK05409.1"/>
    <property type="match status" value="1"/>
</dbReference>
<dbReference type="Gene3D" id="3.20.20.150">
    <property type="entry name" value="Divalent-metal-dependent TIM barrel enzymes"/>
    <property type="match status" value="1"/>
</dbReference>
<dbReference type="OrthoDB" id="9763101at2"/>
<name>A0A094IWV0_9GAMM</name>
<dbReference type="InterPro" id="IPR007801">
    <property type="entry name" value="MbnB/TglH/ChrH"/>
</dbReference>
<proteinExistence type="inferred from homology"/>
<evidence type="ECO:0000313" key="2">
    <source>
        <dbReference type="EMBL" id="KFZ31602.1"/>
    </source>
</evidence>
<evidence type="ECO:0000313" key="3">
    <source>
        <dbReference type="Proteomes" id="UP000054363"/>
    </source>
</evidence>
<organism evidence="2 3">
    <name type="scientific">Pseudidiomarina salinarum</name>
    <dbReference type="NCBI Taxonomy" id="435908"/>
    <lineage>
        <taxon>Bacteria</taxon>
        <taxon>Pseudomonadati</taxon>
        <taxon>Pseudomonadota</taxon>
        <taxon>Gammaproteobacteria</taxon>
        <taxon>Alteromonadales</taxon>
        <taxon>Idiomarinaceae</taxon>
        <taxon>Pseudidiomarina</taxon>
    </lineage>
</organism>
<dbReference type="PANTHER" id="PTHR42194:SF1">
    <property type="entry name" value="UPF0276 PROTEIN HI_1600"/>
    <property type="match status" value="1"/>
</dbReference>
<keyword evidence="3" id="KW-1185">Reference proteome</keyword>
<protein>
    <recommendedName>
        <fullName evidence="1">UPF0276 protein IDSA_02545</fullName>
    </recommendedName>
</protein>
<dbReference type="eggNOG" id="COG3220">
    <property type="taxonomic scope" value="Bacteria"/>
</dbReference>
<evidence type="ECO:0000256" key="1">
    <source>
        <dbReference type="HAMAP-Rule" id="MF_00697"/>
    </source>
</evidence>
<dbReference type="HAMAP" id="MF_00697">
    <property type="entry name" value="UPF0276"/>
    <property type="match status" value="1"/>
</dbReference>
<dbReference type="STRING" id="435908.IDSA_02545"/>
<dbReference type="Proteomes" id="UP000054363">
    <property type="component" value="Unassembled WGS sequence"/>
</dbReference>
<dbReference type="PANTHER" id="PTHR42194">
    <property type="entry name" value="UPF0276 PROTEIN HI_1600"/>
    <property type="match status" value="1"/>
</dbReference>
<sequence>MRRRQVRRSVGIGLRREFLADVLQETPAVGFWEVAPENWIPRGNEASRELAEIRERYPLTTHGLSLSIGSPDPLDEPFILAIKDFLDRYQIDLYSEHLSYCSAQGHLYDLLPIPFTDEAADYVAGRVRRVQELLERPLILENVSYYAAPGQEIRELDFVRQVLEQADCKLLLDVNNVYVNSVNHSYDPYEFIRQLPSERIAYGHIAGHFDEAPDLLIDTHGSDVKPEVWKLLEYAYQQHGVFPTLLERDFNIPPLAELRNQANKISALQDAADG</sequence>
<dbReference type="EMBL" id="JPER01000001">
    <property type="protein sequence ID" value="KFZ31602.1"/>
    <property type="molecule type" value="Genomic_DNA"/>
</dbReference>
<dbReference type="SUPFAM" id="SSF51658">
    <property type="entry name" value="Xylose isomerase-like"/>
    <property type="match status" value="1"/>
</dbReference>
<accession>A0A094IWV0</accession>
<dbReference type="RefSeq" id="WP_034773948.1">
    <property type="nucleotide sequence ID" value="NZ_JPER01000001.1"/>
</dbReference>
<comment type="similarity">
    <text evidence="1">Belongs to the UPF0276 family.</text>
</comment>